<dbReference type="GO" id="GO:0004252">
    <property type="term" value="F:serine-type endopeptidase activity"/>
    <property type="evidence" value="ECO:0007669"/>
    <property type="project" value="UniProtKB-UniRule"/>
</dbReference>
<dbReference type="SUPFAM" id="SSF52540">
    <property type="entry name" value="P-loop containing nucleoside triphosphate hydrolases"/>
    <property type="match status" value="1"/>
</dbReference>
<reference evidence="8" key="1">
    <citation type="submission" date="2017-02" db="EMBL/GenBank/DDBJ databases">
        <authorList>
            <person name="Varghese N."/>
            <person name="Submissions S."/>
        </authorList>
    </citation>
    <scope>NUCLEOTIDE SEQUENCE [LARGE SCALE GENOMIC DNA]</scope>
    <source>
        <strain evidence="8">ATCC BAA-73</strain>
    </source>
</reference>
<dbReference type="InterPro" id="IPR003959">
    <property type="entry name" value="ATPase_AAA_core"/>
</dbReference>
<dbReference type="PANTHER" id="PTHR10046">
    <property type="entry name" value="ATP DEPENDENT LON PROTEASE FAMILY MEMBER"/>
    <property type="match status" value="1"/>
</dbReference>
<evidence type="ECO:0000313" key="8">
    <source>
        <dbReference type="Proteomes" id="UP000190625"/>
    </source>
</evidence>
<dbReference type="Pfam" id="PF00004">
    <property type="entry name" value="AAA"/>
    <property type="match status" value="1"/>
</dbReference>
<dbReference type="PRINTS" id="PR00830">
    <property type="entry name" value="ENDOLAPTASE"/>
</dbReference>
<dbReference type="CDD" id="cd00009">
    <property type="entry name" value="AAA"/>
    <property type="match status" value="1"/>
</dbReference>
<dbReference type="GO" id="GO:0006355">
    <property type="term" value="P:regulation of DNA-templated transcription"/>
    <property type="evidence" value="ECO:0007669"/>
    <property type="project" value="InterPro"/>
</dbReference>
<dbReference type="Gene3D" id="3.40.50.300">
    <property type="entry name" value="P-loop containing nucleotide triphosphate hydrolases"/>
    <property type="match status" value="1"/>
</dbReference>
<dbReference type="SUPFAM" id="SSF54211">
    <property type="entry name" value="Ribosomal protein S5 domain 2-like"/>
    <property type="match status" value="1"/>
</dbReference>
<dbReference type="InterPro" id="IPR020568">
    <property type="entry name" value="Ribosomal_Su5_D2-typ_SF"/>
</dbReference>
<dbReference type="InterPro" id="IPR003593">
    <property type="entry name" value="AAA+_ATPase"/>
</dbReference>
<organism evidence="7 8">
    <name type="scientific">Selenihalanaerobacter shriftii</name>
    <dbReference type="NCBI Taxonomy" id="142842"/>
    <lineage>
        <taxon>Bacteria</taxon>
        <taxon>Bacillati</taxon>
        <taxon>Bacillota</taxon>
        <taxon>Clostridia</taxon>
        <taxon>Halanaerobiales</taxon>
        <taxon>Halobacteroidaceae</taxon>
        <taxon>Selenihalanaerobacter</taxon>
    </lineage>
</organism>
<sequence>MKKSILQKLLIEEKDSLAFDQLKEEQLQYQVTALFELLSEFYGADKLVLKAGKLDALDLMESDSVIDQLVAMERIIYEDPTIEKLDIEDKDLKELLADIEEEVTGLFIKRTVNERVEKKITQKMQERHEEYLKEIKKEILEEESGTVDNPQTLKKYGELEKLESQGLVKSAMEVLRPASLEEIVGQKSAIKALLSKLASPFPQHIIIYGPPGVGKTTAARLALEEAKEMFHTPFNKEADFVEVDGTTLRWDPREVTNPLLGSVHDPIYQGASKNLVDGGVPEPKTGLVTEAHGGVLFIDEIGELDSMLQNKLLKVLEDKRVYFESSYYDPSDKNVPQYIKKLFEEGAPADFVLIGATTRSPSEINPALRSRAVEVFFEPLQRESIEKIVENAQGKLKVDMDGKVSNLISQYTIEGRKAVNILADAYGMVLYEAEVEEREKTDIKINKEDIYKVVQTSRLTPYQQKKVSTSPEVGKVFGLGVRGFLGSVLEIEAIAFPAAQENKGQIRFNETAGSMAKDAVFNAASVVRKITGEDISNYDLHINVVGGGQIDGPSAGLAIVLAIISAIQEEPIRQDIAITGEVSIRGKAKPVGGIVEKIYGAKQAGIKEVFLPYANRKEVPKNETEVKINLIKDVEEILQEVLVTKEERVG</sequence>
<dbReference type="EMBL" id="FUWM01000015">
    <property type="protein sequence ID" value="SJZ80899.1"/>
    <property type="molecule type" value="Genomic_DNA"/>
</dbReference>
<evidence type="ECO:0000256" key="1">
    <source>
        <dbReference type="ARBA" id="ARBA00022670"/>
    </source>
</evidence>
<feature type="active site" evidence="4">
    <location>
        <position position="554"/>
    </location>
</feature>
<dbReference type="InterPro" id="IPR027417">
    <property type="entry name" value="P-loop_NTPase"/>
</dbReference>
<comment type="catalytic activity">
    <reaction evidence="4">
        <text>Hydrolysis of proteins in presence of ATP.</text>
        <dbReference type="EC" id="3.4.21.53"/>
    </reaction>
</comment>
<keyword evidence="3 4" id="KW-0720">Serine protease</keyword>
<evidence type="ECO:0000256" key="3">
    <source>
        <dbReference type="ARBA" id="ARBA00022825"/>
    </source>
</evidence>
<keyword evidence="1 4" id="KW-0645">Protease</keyword>
<dbReference type="Pfam" id="PF05362">
    <property type="entry name" value="Lon_C"/>
    <property type="match status" value="1"/>
</dbReference>
<evidence type="ECO:0000313" key="7">
    <source>
        <dbReference type="EMBL" id="SJZ80899.1"/>
    </source>
</evidence>
<evidence type="ECO:0000259" key="6">
    <source>
        <dbReference type="PROSITE" id="PS51786"/>
    </source>
</evidence>
<dbReference type="GO" id="GO:0005524">
    <property type="term" value="F:ATP binding"/>
    <property type="evidence" value="ECO:0007669"/>
    <property type="project" value="InterPro"/>
</dbReference>
<dbReference type="GO" id="GO:0004176">
    <property type="term" value="F:ATP-dependent peptidase activity"/>
    <property type="evidence" value="ECO:0007669"/>
    <property type="project" value="UniProtKB-UniRule"/>
</dbReference>
<dbReference type="InterPro" id="IPR008269">
    <property type="entry name" value="Lon_proteolytic"/>
</dbReference>
<name>A0A1T4NNW0_9FIRM</name>
<proteinExistence type="inferred from homology"/>
<evidence type="ECO:0000256" key="2">
    <source>
        <dbReference type="ARBA" id="ARBA00022801"/>
    </source>
</evidence>
<dbReference type="OrthoDB" id="2318150at2"/>
<dbReference type="Proteomes" id="UP000190625">
    <property type="component" value="Unassembled WGS sequence"/>
</dbReference>
<dbReference type="AlphaFoldDB" id="A0A1T4NNW0"/>
<feature type="active site" evidence="4">
    <location>
        <position position="597"/>
    </location>
</feature>
<feature type="domain" description="Lon proteolytic" evidence="6">
    <location>
        <begin position="470"/>
        <end position="644"/>
    </location>
</feature>
<dbReference type="EC" id="3.4.21.53" evidence="4"/>
<dbReference type="GO" id="GO:0030163">
    <property type="term" value="P:protein catabolic process"/>
    <property type="evidence" value="ECO:0007669"/>
    <property type="project" value="InterPro"/>
</dbReference>
<keyword evidence="8" id="KW-1185">Reference proteome</keyword>
<dbReference type="SMART" id="SM00382">
    <property type="entry name" value="AAA"/>
    <property type="match status" value="1"/>
</dbReference>
<evidence type="ECO:0000259" key="5">
    <source>
        <dbReference type="PROSITE" id="PS50045"/>
    </source>
</evidence>
<gene>
    <name evidence="7" type="ORF">SAMN02745118_01875</name>
</gene>
<feature type="domain" description="Sigma-54 factor interaction" evidence="5">
    <location>
        <begin position="190"/>
        <end position="360"/>
    </location>
</feature>
<dbReference type="GO" id="GO:0006508">
    <property type="term" value="P:proteolysis"/>
    <property type="evidence" value="ECO:0007669"/>
    <property type="project" value="UniProtKB-KW"/>
</dbReference>
<dbReference type="PROSITE" id="PS51786">
    <property type="entry name" value="LON_PROTEOLYTIC"/>
    <property type="match status" value="1"/>
</dbReference>
<dbReference type="PROSITE" id="PS50045">
    <property type="entry name" value="SIGMA54_INTERACT_4"/>
    <property type="match status" value="1"/>
</dbReference>
<keyword evidence="2 4" id="KW-0378">Hydrolase</keyword>
<comment type="similarity">
    <text evidence="4">Belongs to the peptidase S16 family.</text>
</comment>
<accession>A0A1T4NNW0</accession>
<dbReference type="Gene3D" id="3.30.230.10">
    <property type="match status" value="1"/>
</dbReference>
<dbReference type="NCBIfam" id="TIGR02903">
    <property type="entry name" value="spore_lon_C"/>
    <property type="match status" value="1"/>
</dbReference>
<dbReference type="InterPro" id="IPR014252">
    <property type="entry name" value="Spore_LonC"/>
</dbReference>
<dbReference type="RefSeq" id="WP_078810323.1">
    <property type="nucleotide sequence ID" value="NZ_FUWM01000015.1"/>
</dbReference>
<dbReference type="InterPro" id="IPR008268">
    <property type="entry name" value="Peptidase_S16_AS"/>
</dbReference>
<dbReference type="InterPro" id="IPR002078">
    <property type="entry name" value="Sigma_54_int"/>
</dbReference>
<dbReference type="InterPro" id="IPR027065">
    <property type="entry name" value="Lon_Prtase"/>
</dbReference>
<dbReference type="GO" id="GO:0016887">
    <property type="term" value="F:ATP hydrolysis activity"/>
    <property type="evidence" value="ECO:0007669"/>
    <property type="project" value="InterPro"/>
</dbReference>
<dbReference type="PROSITE" id="PS01046">
    <property type="entry name" value="LON_SER"/>
    <property type="match status" value="1"/>
</dbReference>
<evidence type="ECO:0000256" key="4">
    <source>
        <dbReference type="PROSITE-ProRule" id="PRU01122"/>
    </source>
</evidence>
<dbReference type="InterPro" id="IPR014721">
    <property type="entry name" value="Ribsml_uS5_D2-typ_fold_subgr"/>
</dbReference>
<protein>
    <recommendedName>
        <fullName evidence="4">endopeptidase La</fullName>
        <ecNumber evidence="4">3.4.21.53</ecNumber>
    </recommendedName>
</protein>
<dbReference type="STRING" id="142842.SAMN02745118_01875"/>